<dbReference type="InterPro" id="IPR006315">
    <property type="entry name" value="OM_autotransptr_brl_dom"/>
</dbReference>
<dbReference type="NCBIfam" id="TIGR01414">
    <property type="entry name" value="autotrans_barl"/>
    <property type="match status" value="1"/>
</dbReference>
<dbReference type="CDD" id="cd01343">
    <property type="entry name" value="PL1_Passenger_AT"/>
    <property type="match status" value="1"/>
</dbReference>
<feature type="domain" description="PIC/HAP1/IgA0-like second beta-solenoid repeat region" evidence="5">
    <location>
        <begin position="410"/>
        <end position="584"/>
    </location>
</feature>
<dbReference type="EMBL" id="MLHQ01000030">
    <property type="protein sequence ID" value="OOF56436.1"/>
    <property type="molecule type" value="Genomic_DNA"/>
</dbReference>
<evidence type="ECO:0000256" key="1">
    <source>
        <dbReference type="ARBA" id="ARBA00004613"/>
    </source>
</evidence>
<evidence type="ECO:0000313" key="6">
    <source>
        <dbReference type="EMBL" id="OOF56436.1"/>
    </source>
</evidence>
<dbReference type="RefSeq" id="WP_077425316.1">
    <property type="nucleotide sequence ID" value="NZ_MLHQ01000030.1"/>
</dbReference>
<dbReference type="PANTHER" id="PTHR12338:SF10">
    <property type="entry name" value="ADHESION AND PENETRATION PROTEIN AUTOTRANSPORTER"/>
    <property type="match status" value="1"/>
</dbReference>
<dbReference type="Pfam" id="PF03212">
    <property type="entry name" value="Pertactin"/>
    <property type="match status" value="1"/>
</dbReference>
<dbReference type="AlphaFoldDB" id="A0A1V3JI60"/>
<comment type="subcellular location">
    <subcellularLocation>
        <location evidence="1">Secreted</location>
    </subcellularLocation>
</comment>
<gene>
    <name evidence="6" type="ORF">BKL49_10650</name>
</gene>
<dbReference type="InterPro" id="IPR050909">
    <property type="entry name" value="Bact_Autotransporter_VF"/>
</dbReference>
<comment type="caution">
    <text evidence="6">The sequence shown here is derived from an EMBL/GenBank/DDBJ whole genome shotgun (WGS) entry which is preliminary data.</text>
</comment>
<dbReference type="InterPro" id="IPR012332">
    <property type="entry name" value="Autotransporter_pectin_lyase_C"/>
</dbReference>
<evidence type="ECO:0000256" key="3">
    <source>
        <dbReference type="ARBA" id="ARBA00022729"/>
    </source>
</evidence>
<keyword evidence="7" id="KW-1185">Reference proteome</keyword>
<evidence type="ECO:0000256" key="2">
    <source>
        <dbReference type="ARBA" id="ARBA00022525"/>
    </source>
</evidence>
<dbReference type="Gene3D" id="2.160.20.20">
    <property type="match status" value="2"/>
</dbReference>
<keyword evidence="3" id="KW-0732">Signal</keyword>
<dbReference type="Gene3D" id="3.30.160.280">
    <property type="match status" value="1"/>
</dbReference>
<reference evidence="6 7" key="1">
    <citation type="submission" date="2016-10" db="EMBL/GenBank/DDBJ databases">
        <title>Rodentibacter gen. nov. and new species.</title>
        <authorList>
            <person name="Christensen H."/>
        </authorList>
    </citation>
    <scope>NUCLEOTIDE SEQUENCE [LARGE SCALE GENOMIC DNA]</scope>
    <source>
        <strain evidence="6 7">Ac151</strain>
    </source>
</reference>
<keyword evidence="2" id="KW-0964">Secreted</keyword>
<protein>
    <submittedName>
        <fullName evidence="6">Uncharacterized protein</fullName>
    </submittedName>
</protein>
<dbReference type="GO" id="GO:0005576">
    <property type="term" value="C:extracellular region"/>
    <property type="evidence" value="ECO:0007669"/>
    <property type="project" value="UniProtKB-SubCell"/>
</dbReference>
<dbReference type="PRINTS" id="PR00921">
    <property type="entry name" value="IGASERPTASE"/>
</dbReference>
<name>A0A1V3JI60_9PAST</name>
<dbReference type="InterPro" id="IPR004899">
    <property type="entry name" value="Pertactin_central"/>
</dbReference>
<evidence type="ECO:0000259" key="4">
    <source>
        <dbReference type="Pfam" id="PF03212"/>
    </source>
</evidence>
<dbReference type="Pfam" id="PF24078">
    <property type="entry name" value="Beta-sol_PIC_HAP1_IgA0_2nd"/>
    <property type="match status" value="1"/>
</dbReference>
<proteinExistence type="predicted"/>
<sequence>MLPKFIQQTQRDDEIVFENKKNNAVFRWTASSGNGSLTERNGKQRFSMQLADSQANEAQGKTLYLSGKNGTIILEQNINQGAGALYFNGNFTVKPQSDQTWLGAGISVATNKQVNWQVPNPKGDRLSKIGQGTLYVNGVGRNLGNLSVGDGKVILAQRADHQGQKQAFNQVGIVSGRPTLVLNDDEQIRGDNLYFGYQGGRLDLNGNTISFTRIQNVDDGAKIVNHNTAQTAYVTVTGGRVLSAKDVEWVEQGKTSQTATALYEDYRNNRPDYYSLKNGQSPTASFPQNAIEQLLTQQREKQLQPLLNEQDIEWGQWSKRTKAEVGLYEYINPHRHNRTDYFILKENGNPSDFFPLDQNSNNSWEYIGGNRQQAIQTVLQRANAKRRSNVPINTAFDGYFGETEANKPNGPLNVIYNTPDDSFHLISGGTNINGKFNVLGGTLLLSGRPQPRAVTYQDGNIREVFSPTEWLNRTFKATNTYIGNDAKLYIGRNVSQVTGNFHLQDNARLQIGVVQGETPQCIRSDYRGNLTCKTNVYLGKQTWESLPTTRINGDVYLKHNAQFVLGKAHYLSTIQAKDNSLVRLTEPSRWTMWKNSQLIHLKMENARVTLNPMFDYTNAQSGVKSYRTLTINGNLSGNGRFDFLTNLAAAQSDRLIVNGVANGRYRLAIKNTGAEPKAVQSLDLVQLNHRQQAQSDVNFNLENGYVDLGAYRYVLRNQNYRYHLYSPLRDAEMRQNDDSQRQAIEAELAQAKQLCQAAGQSKEVCRAIQLTSAEEDVVAVVQAKVVRLTESYQTA</sequence>
<dbReference type="InterPro" id="IPR011050">
    <property type="entry name" value="Pectin_lyase_fold/virulence"/>
</dbReference>
<dbReference type="GO" id="GO:0019867">
    <property type="term" value="C:outer membrane"/>
    <property type="evidence" value="ECO:0007669"/>
    <property type="project" value="InterPro"/>
</dbReference>
<dbReference type="GO" id="GO:0006508">
    <property type="term" value="P:proteolysis"/>
    <property type="evidence" value="ECO:0007669"/>
    <property type="project" value="InterPro"/>
</dbReference>
<dbReference type="PANTHER" id="PTHR12338">
    <property type="entry name" value="AUTOTRANSPORTER"/>
    <property type="match status" value="1"/>
</dbReference>
<organism evidence="6 7">
    <name type="scientific">Rodentibacter myodis</name>
    <dbReference type="NCBI Taxonomy" id="1907939"/>
    <lineage>
        <taxon>Bacteria</taxon>
        <taxon>Pseudomonadati</taxon>
        <taxon>Pseudomonadota</taxon>
        <taxon>Gammaproteobacteria</taxon>
        <taxon>Pasteurellales</taxon>
        <taxon>Pasteurellaceae</taxon>
        <taxon>Rodentibacter</taxon>
    </lineage>
</organism>
<evidence type="ECO:0000259" key="5">
    <source>
        <dbReference type="Pfam" id="PF24078"/>
    </source>
</evidence>
<dbReference type="InterPro" id="IPR057393">
    <property type="entry name" value="PIC_HAP1_IgA0_b-sol2"/>
</dbReference>
<feature type="domain" description="Pertactin central region" evidence="4">
    <location>
        <begin position="600"/>
        <end position="724"/>
    </location>
</feature>
<dbReference type="SUPFAM" id="SSF51126">
    <property type="entry name" value="Pectin lyase-like"/>
    <property type="match status" value="1"/>
</dbReference>
<dbReference type="OrthoDB" id="8610050at2"/>
<dbReference type="STRING" id="1907939.BKL49_10650"/>
<evidence type="ECO:0000313" key="7">
    <source>
        <dbReference type="Proteomes" id="UP000188602"/>
    </source>
</evidence>
<dbReference type="Proteomes" id="UP000188602">
    <property type="component" value="Unassembled WGS sequence"/>
</dbReference>
<dbReference type="InterPro" id="IPR000710">
    <property type="entry name" value="Peptidase_S6"/>
</dbReference>
<accession>A0A1V3JI60</accession>
<dbReference type="GO" id="GO:0004252">
    <property type="term" value="F:serine-type endopeptidase activity"/>
    <property type="evidence" value="ECO:0007669"/>
    <property type="project" value="InterPro"/>
</dbReference>